<organism evidence="7 8">
    <name type="scientific">Oceanobacillus bengalensis</name>
    <dbReference type="NCBI Taxonomy" id="1435466"/>
    <lineage>
        <taxon>Bacteria</taxon>
        <taxon>Bacillati</taxon>
        <taxon>Bacillota</taxon>
        <taxon>Bacilli</taxon>
        <taxon>Bacillales</taxon>
        <taxon>Bacillaceae</taxon>
        <taxon>Oceanobacillus</taxon>
    </lineage>
</organism>
<evidence type="ECO:0000313" key="7">
    <source>
        <dbReference type="EMBL" id="RKQ12958.1"/>
    </source>
</evidence>
<proteinExistence type="predicted"/>
<keyword evidence="3 6" id="KW-0812">Transmembrane</keyword>
<feature type="transmembrane region" description="Helical" evidence="6">
    <location>
        <begin position="371"/>
        <end position="392"/>
    </location>
</feature>
<feature type="transmembrane region" description="Helical" evidence="6">
    <location>
        <begin position="12"/>
        <end position="35"/>
    </location>
</feature>
<keyword evidence="4 6" id="KW-1133">Transmembrane helix</keyword>
<keyword evidence="5 6" id="KW-0472">Membrane</keyword>
<protein>
    <submittedName>
        <fullName evidence="7">Teichoic acid transporter</fullName>
    </submittedName>
</protein>
<evidence type="ECO:0000256" key="3">
    <source>
        <dbReference type="ARBA" id="ARBA00022692"/>
    </source>
</evidence>
<keyword evidence="2" id="KW-1003">Cell membrane</keyword>
<feature type="transmembrane region" description="Helical" evidence="6">
    <location>
        <begin position="151"/>
        <end position="170"/>
    </location>
</feature>
<feature type="transmembrane region" description="Helical" evidence="6">
    <location>
        <begin position="306"/>
        <end position="329"/>
    </location>
</feature>
<feature type="transmembrane region" description="Helical" evidence="6">
    <location>
        <begin position="398"/>
        <end position="422"/>
    </location>
</feature>
<dbReference type="GO" id="GO:0005886">
    <property type="term" value="C:plasma membrane"/>
    <property type="evidence" value="ECO:0007669"/>
    <property type="project" value="UniProtKB-SubCell"/>
</dbReference>
<reference evidence="7 8" key="1">
    <citation type="journal article" date="2015" name="Antonie Van Leeuwenhoek">
        <title>Oceanobacillus bengalensis sp. nov., a bacterium isolated from seawater of the Bay of Bengal.</title>
        <authorList>
            <person name="Yongchang O."/>
            <person name="Xiang W."/>
            <person name="Wang G."/>
        </authorList>
    </citation>
    <scope>NUCLEOTIDE SEQUENCE [LARGE SCALE GENOMIC DNA]</scope>
    <source>
        <strain evidence="7 8">MCCC 1K00260</strain>
    </source>
</reference>
<dbReference type="RefSeq" id="WP_121134073.1">
    <property type="nucleotide sequence ID" value="NZ_JBHUFK010000040.1"/>
</dbReference>
<dbReference type="OrthoDB" id="109075at2"/>
<evidence type="ECO:0000256" key="1">
    <source>
        <dbReference type="ARBA" id="ARBA00004651"/>
    </source>
</evidence>
<evidence type="ECO:0000256" key="4">
    <source>
        <dbReference type="ARBA" id="ARBA00022989"/>
    </source>
</evidence>
<comment type="caution">
    <text evidence="7">The sequence shown here is derived from an EMBL/GenBank/DDBJ whole genome shotgun (WGS) entry which is preliminary data.</text>
</comment>
<dbReference type="AlphaFoldDB" id="A0A494YSJ6"/>
<dbReference type="EMBL" id="RBZO01000037">
    <property type="protein sequence ID" value="RKQ12958.1"/>
    <property type="molecule type" value="Genomic_DNA"/>
</dbReference>
<evidence type="ECO:0000256" key="5">
    <source>
        <dbReference type="ARBA" id="ARBA00023136"/>
    </source>
</evidence>
<dbReference type="InterPro" id="IPR050833">
    <property type="entry name" value="Poly_Biosynth_Transport"/>
</dbReference>
<feature type="transmembrane region" description="Helical" evidence="6">
    <location>
        <begin position="55"/>
        <end position="75"/>
    </location>
</feature>
<evidence type="ECO:0000256" key="6">
    <source>
        <dbReference type="SAM" id="Phobius"/>
    </source>
</evidence>
<dbReference type="PANTHER" id="PTHR30250">
    <property type="entry name" value="PST FAMILY PREDICTED COLANIC ACID TRANSPORTER"/>
    <property type="match status" value="1"/>
</dbReference>
<accession>A0A494YSJ6</accession>
<dbReference type="Pfam" id="PF13440">
    <property type="entry name" value="Polysacc_synt_3"/>
    <property type="match status" value="1"/>
</dbReference>
<dbReference type="Proteomes" id="UP000281813">
    <property type="component" value="Unassembled WGS sequence"/>
</dbReference>
<feature type="transmembrane region" description="Helical" evidence="6">
    <location>
        <begin position="119"/>
        <end position="139"/>
    </location>
</feature>
<sequence length="432" mass="47881">MKSQFIKFTKKPFVRNVIILSTGTAAAQVVTMLLSPFITRIYGPEAFGLMGTFNTIISIIVPIVALTYPIAIVLPKHDSEAHGIIRLSIFITTIVAIFSGILLLFFHQKFLELFQLEEIASYLYLIPIIIFSAGILQVIEQWLIRTRQFSVSAKVTFVQALIINSGKVGVGLFSPVASILIIFSACTQGLKAFLLLIFTRNTKARLPSVIFRKSTSSKGLAKKYKDFPLFRAPQSIVNSISEGIPVLMLSSFFGAASVGFYSIGRSVLNVPTQLIGKSVGDVFYPKISTVANSGESVSKMLLKATLILIGIGILPFGFVILFGPFLFSLVYGSEWLLAGEYARWIALWSFSSFILQPVVRTLPVIMAQRFHLVYTIFSLLIRISMLAIGYFWFSSDIIAISLFGASSGLLNLILIIITLILCRRFDRLNRVR</sequence>
<feature type="transmembrane region" description="Helical" evidence="6">
    <location>
        <begin position="176"/>
        <end position="198"/>
    </location>
</feature>
<evidence type="ECO:0000313" key="8">
    <source>
        <dbReference type="Proteomes" id="UP000281813"/>
    </source>
</evidence>
<feature type="transmembrane region" description="Helical" evidence="6">
    <location>
        <begin position="87"/>
        <end position="107"/>
    </location>
</feature>
<feature type="transmembrane region" description="Helical" evidence="6">
    <location>
        <begin position="341"/>
        <end position="359"/>
    </location>
</feature>
<evidence type="ECO:0000256" key="2">
    <source>
        <dbReference type="ARBA" id="ARBA00022475"/>
    </source>
</evidence>
<keyword evidence="8" id="KW-1185">Reference proteome</keyword>
<comment type="subcellular location">
    <subcellularLocation>
        <location evidence="1">Cell membrane</location>
        <topology evidence="1">Multi-pass membrane protein</topology>
    </subcellularLocation>
</comment>
<gene>
    <name evidence="7" type="ORF">D8M05_17335</name>
</gene>
<name>A0A494YSJ6_9BACI</name>
<dbReference type="PANTHER" id="PTHR30250:SF28">
    <property type="entry name" value="POLYSACCHARIDE BIOSYNTHESIS PROTEIN"/>
    <property type="match status" value="1"/>
</dbReference>